<evidence type="ECO:0000256" key="3">
    <source>
        <dbReference type="HAMAP-Rule" id="MF_03069"/>
    </source>
</evidence>
<reference evidence="7 8" key="1">
    <citation type="journal article" date="2017" name="PLoS Biol.">
        <title>The sea cucumber genome provides insights into morphological evolution and visceral regeneration.</title>
        <authorList>
            <person name="Zhang X."/>
            <person name="Sun L."/>
            <person name="Yuan J."/>
            <person name="Sun Y."/>
            <person name="Gao Y."/>
            <person name="Zhang L."/>
            <person name="Li S."/>
            <person name="Dai H."/>
            <person name="Hamel J.F."/>
            <person name="Liu C."/>
            <person name="Yu Y."/>
            <person name="Liu S."/>
            <person name="Lin W."/>
            <person name="Guo K."/>
            <person name="Jin S."/>
            <person name="Xu P."/>
            <person name="Storey K.B."/>
            <person name="Huan P."/>
            <person name="Zhang T."/>
            <person name="Zhou Y."/>
            <person name="Zhang J."/>
            <person name="Lin C."/>
            <person name="Li X."/>
            <person name="Xing L."/>
            <person name="Huo D."/>
            <person name="Sun M."/>
            <person name="Wang L."/>
            <person name="Mercier A."/>
            <person name="Li F."/>
            <person name="Yang H."/>
            <person name="Xiang J."/>
        </authorList>
    </citation>
    <scope>NUCLEOTIDE SEQUENCE [LARGE SCALE GENOMIC DNA]</scope>
    <source>
        <strain evidence="7">Shaxun</strain>
        <tissue evidence="7">Muscle</tissue>
    </source>
</reference>
<dbReference type="InterPro" id="IPR041442">
    <property type="entry name" value="PIH1D1/2/3_CS-like"/>
</dbReference>
<evidence type="ECO:0000256" key="2">
    <source>
        <dbReference type="ARBA" id="ARBA00024190"/>
    </source>
</evidence>
<dbReference type="Pfam" id="PF18201">
    <property type="entry name" value="PIH1_CS"/>
    <property type="match status" value="1"/>
</dbReference>
<dbReference type="HAMAP" id="MF_03069">
    <property type="entry name" value="Kintoun"/>
    <property type="match status" value="1"/>
</dbReference>
<dbReference type="EMBL" id="MRZV01001800">
    <property type="protein sequence ID" value="PIK35847.1"/>
    <property type="molecule type" value="Genomic_DNA"/>
</dbReference>
<dbReference type="GO" id="GO:0070286">
    <property type="term" value="P:axonemal dynein complex assembly"/>
    <property type="evidence" value="ECO:0007669"/>
    <property type="project" value="UniProtKB-UniRule"/>
</dbReference>
<dbReference type="GO" id="GO:0120293">
    <property type="term" value="C:dynein axonemal particle"/>
    <property type="evidence" value="ECO:0007669"/>
    <property type="project" value="UniProtKB-SubCell"/>
</dbReference>
<comment type="caution">
    <text evidence="7">The sequence shown here is derived from an EMBL/GenBank/DDBJ whole genome shotgun (WGS) entry which is preliminary data.</text>
</comment>
<dbReference type="PANTHER" id="PTHR22997">
    <property type="entry name" value="PIH1 DOMAIN-CONTAINING PROTEIN 1"/>
    <property type="match status" value="1"/>
</dbReference>
<feature type="region of interest" description="Disordered" evidence="4">
    <location>
        <begin position="725"/>
        <end position="747"/>
    </location>
</feature>
<comment type="similarity">
    <text evidence="3">Belongs to the PIH1 family. Kintoun subfamily.</text>
</comment>
<evidence type="ECO:0000256" key="1">
    <source>
        <dbReference type="ARBA" id="ARBA00022490"/>
    </source>
</evidence>
<dbReference type="Proteomes" id="UP000230750">
    <property type="component" value="Unassembled WGS sequence"/>
</dbReference>
<feature type="domain" description="PIH1 N-terminal" evidence="5">
    <location>
        <begin position="40"/>
        <end position="200"/>
    </location>
</feature>
<dbReference type="PANTHER" id="PTHR22997:SF3">
    <property type="entry name" value="PROTEIN KINTOUN"/>
    <property type="match status" value="1"/>
</dbReference>
<protein>
    <recommendedName>
        <fullName evidence="3">Protein kintoun</fullName>
    </recommendedName>
    <alternativeName>
        <fullName evidence="3">Dynein assembly factor 2, axonemal homolog</fullName>
    </alternativeName>
</protein>
<dbReference type="Pfam" id="PF08190">
    <property type="entry name" value="PIH1"/>
    <property type="match status" value="1"/>
</dbReference>
<dbReference type="InterPro" id="IPR034727">
    <property type="entry name" value="Kintoun"/>
</dbReference>
<feature type="compositionally biased region" description="Basic residues" evidence="4">
    <location>
        <begin position="727"/>
        <end position="743"/>
    </location>
</feature>
<dbReference type="AlphaFoldDB" id="A0A2G8JJD0"/>
<feature type="compositionally biased region" description="Low complexity" evidence="4">
    <location>
        <begin position="784"/>
        <end position="795"/>
    </location>
</feature>
<keyword evidence="8" id="KW-1185">Reference proteome</keyword>
<evidence type="ECO:0000259" key="6">
    <source>
        <dbReference type="Pfam" id="PF18201"/>
    </source>
</evidence>
<dbReference type="GO" id="GO:0060285">
    <property type="term" value="P:cilium-dependent cell motility"/>
    <property type="evidence" value="ECO:0007669"/>
    <property type="project" value="UniProtKB-UniRule"/>
</dbReference>
<organism evidence="7 8">
    <name type="scientific">Stichopus japonicus</name>
    <name type="common">Sea cucumber</name>
    <dbReference type="NCBI Taxonomy" id="307972"/>
    <lineage>
        <taxon>Eukaryota</taxon>
        <taxon>Metazoa</taxon>
        <taxon>Echinodermata</taxon>
        <taxon>Eleutherozoa</taxon>
        <taxon>Echinozoa</taxon>
        <taxon>Holothuroidea</taxon>
        <taxon>Aspidochirotacea</taxon>
        <taxon>Aspidochirotida</taxon>
        <taxon>Stichopodidae</taxon>
        <taxon>Apostichopus</taxon>
    </lineage>
</organism>
<name>A0A2G8JJD0_STIJA</name>
<keyword evidence="1 3" id="KW-0963">Cytoplasm</keyword>
<evidence type="ECO:0000313" key="8">
    <source>
        <dbReference type="Proteomes" id="UP000230750"/>
    </source>
</evidence>
<accession>A0A2G8JJD0</accession>
<comment type="subcellular location">
    <subcellularLocation>
        <location evidence="3">Cytoplasm</location>
    </subcellularLocation>
    <subcellularLocation>
        <location evidence="2">Dynein axonemal particle</location>
    </subcellularLocation>
</comment>
<sequence>MASNEALKDLDITNEELGRLQKALKDEKFRKMFVEYAEEISNPENRKRYEDEIAELERNRGMDVKFINPEPAFVLKTGVDGDKKAFINCCKNENIGKPESKFTEQNGHSGYQWSIPHSLSPSREDVDKEGKKCTVFDCVFHPDCFTAAEKDPRFLNMIKDTAMDGIEREFKVKLDRNNVKQLQNMKYKGRMSTTVIRTANSEGPSAKVDGVSALDLPYPYESPSTDINANKTVKADSLSSRNEGAQCKGTLKNGGNVSSNSKIVGVTTPQYTMTHRGVLDMQQFVNAPDARPSTRPQELVVRIDLPLLKSASGIQLDVFEKRLYLESTKPAAYRLDIPLPFPVDEDNGNAKFDKSKSCMVVTLPVQPPDIPALPSFAPSLIDDKPLVEEMMDGNSREENKEAKEISPSTSEVAAQNENACTVAGNPKQENYKNSPSETMQTEIIEGSTMPQEDHELDEQTAEVEKDTNSLKETFLLPEFSFHQSDRSISVIMEVPSVMPATVETQLSKDGRDCWIHFRASKANEDEESLYGLQLSFPDGSKMGSVTYNVSSCNLVIVLHKEEGFIGELQSFQAGPSKGNLQLKTFTTQSSIEKCIDDLELDNQKQGKEFKETDLKSVKVIPSDDGANPSNLDVEFKITIDKKKEEEEKMKKKQRDNYKDAKAAADSELSIDICSSSISEAASSPDLTPLSPHSLLKSSLKNKRQRSSKSVSFSDEVVVGTFVPFQGRKGRKKSPHIRRSKQKLKAPALETCSDSELVMSYKGGEDSEEDLWNIVPPRKAILRQSSSESESDVLSSPKGKHKKSKGSRRRRKEKARKALMMEGSSEDTNPDEEVFTVQSPKEADDKIGKSEVVANAKEFTPPEEVTPSESPEISSGGDGDESPMPDDQEANEEKEDKEPEEDGEWTTVTKRRHHKAEVGDGEQTTGSHGNKADEDEADLDKIEHRTQSAVEFSNDVMFDLDD</sequence>
<feature type="compositionally biased region" description="Low complexity" evidence="4">
    <location>
        <begin position="861"/>
        <end position="874"/>
    </location>
</feature>
<evidence type="ECO:0000256" key="4">
    <source>
        <dbReference type="SAM" id="MobiDB-lite"/>
    </source>
</evidence>
<feature type="compositionally biased region" description="Basic residues" evidence="4">
    <location>
        <begin position="797"/>
        <end position="816"/>
    </location>
</feature>
<feature type="region of interest" description="Disordered" evidence="4">
    <location>
        <begin position="782"/>
        <end position="946"/>
    </location>
</feature>
<evidence type="ECO:0000313" key="7">
    <source>
        <dbReference type="EMBL" id="PIK35847.1"/>
    </source>
</evidence>
<dbReference type="OrthoDB" id="546764at2759"/>
<dbReference type="InterPro" id="IPR050734">
    <property type="entry name" value="PIH1/Kintoun_subfamily"/>
</dbReference>
<feature type="compositionally biased region" description="Acidic residues" evidence="4">
    <location>
        <begin position="823"/>
        <end position="833"/>
    </location>
</feature>
<feature type="domain" description="PIH1D1/2/3 CS-like" evidence="6">
    <location>
        <begin position="267"/>
        <end position="366"/>
    </location>
</feature>
<feature type="compositionally biased region" description="Acidic residues" evidence="4">
    <location>
        <begin position="877"/>
        <end position="903"/>
    </location>
</feature>
<gene>
    <name evidence="7" type="ORF">BSL78_27322</name>
</gene>
<feature type="compositionally biased region" description="Polar residues" evidence="4">
    <location>
        <begin position="233"/>
        <end position="243"/>
    </location>
</feature>
<comment type="function">
    <text evidence="3">Required for cytoplasmic pre-assembly of axonemal dyneins, thereby playing a central role in motility in cilia and flagella. Involved in pre-assembly of dynein arm complexes in the cytoplasm before intraflagellar transport loads them for the ciliary compartment.</text>
</comment>
<evidence type="ECO:0000259" key="5">
    <source>
        <dbReference type="Pfam" id="PF08190"/>
    </source>
</evidence>
<proteinExistence type="inferred from homology"/>
<feature type="region of interest" description="Disordered" evidence="4">
    <location>
        <begin position="233"/>
        <end position="254"/>
    </location>
</feature>
<dbReference type="STRING" id="307972.A0A2G8JJD0"/>
<dbReference type="InterPro" id="IPR012981">
    <property type="entry name" value="PIH1_N"/>
</dbReference>